<sequence>MVRQRLVHNRPAGDTVTTNPSQILAETTAVFLDFDGPVTHLFADGRNQAIADRMRSRLEQHQQPANGEAATTADPLAVLRWAYDHCTPDAAADAEQTCIDGEVQAAGDSDPAPGSTVFIRACRASGRPLIIVSNNSADAIHAYLERLKLSDQVDAVVGRVRGDPYLMKPNRHLIDQALQLIGSEPSTVAFIGDSVSDVEVGELTGLRTIGYAKRPDRRRELGQAGAQALTTTIGTLADSISEFLNRQGDNDSA</sequence>
<dbReference type="InterPro" id="IPR023214">
    <property type="entry name" value="HAD_sf"/>
</dbReference>
<dbReference type="GO" id="GO:0005829">
    <property type="term" value="C:cytosol"/>
    <property type="evidence" value="ECO:0007669"/>
    <property type="project" value="TreeGrafter"/>
</dbReference>
<name>A0A516PUI6_9ACTN</name>
<dbReference type="InterPro" id="IPR050155">
    <property type="entry name" value="HAD-like_hydrolase_sf"/>
</dbReference>
<protein>
    <submittedName>
        <fullName evidence="1">HAD-IA family hydrolase</fullName>
    </submittedName>
</protein>
<dbReference type="InterPro" id="IPR036412">
    <property type="entry name" value="HAD-like_sf"/>
</dbReference>
<dbReference type="GO" id="GO:0008967">
    <property type="term" value="F:phosphoglycolate phosphatase activity"/>
    <property type="evidence" value="ECO:0007669"/>
    <property type="project" value="TreeGrafter"/>
</dbReference>
<proteinExistence type="predicted"/>
<dbReference type="AlphaFoldDB" id="A0A516PUI6"/>
<keyword evidence="1" id="KW-0378">Hydrolase</keyword>
<accession>A0A516PUI6</accession>
<evidence type="ECO:0000313" key="2">
    <source>
        <dbReference type="Proteomes" id="UP000319263"/>
    </source>
</evidence>
<dbReference type="KEGG" id="mik:FOE78_01790"/>
<reference evidence="1 2" key="1">
    <citation type="submission" date="2019-07" db="EMBL/GenBank/DDBJ databases">
        <title>Microlunatus dokdonensis sp. nov. isolated from the rhizospheric soil of the wild plant Elymus tsukushiensis.</title>
        <authorList>
            <person name="Ghim S.-Y."/>
            <person name="Hwang Y.-J."/>
            <person name="Son J.-S."/>
            <person name="Shin J.-H."/>
        </authorList>
    </citation>
    <scope>NUCLEOTIDE SEQUENCE [LARGE SCALE GENOMIC DNA]</scope>
    <source>
        <strain evidence="1 2">KUDC0627</strain>
    </source>
</reference>
<dbReference type="GO" id="GO:0006281">
    <property type="term" value="P:DNA repair"/>
    <property type="evidence" value="ECO:0007669"/>
    <property type="project" value="TreeGrafter"/>
</dbReference>
<dbReference type="InterPro" id="IPR006439">
    <property type="entry name" value="HAD-SF_hydro_IA"/>
</dbReference>
<dbReference type="EMBL" id="CP041692">
    <property type="protein sequence ID" value="QDP94819.1"/>
    <property type="molecule type" value="Genomic_DNA"/>
</dbReference>
<dbReference type="SUPFAM" id="SSF56784">
    <property type="entry name" value="HAD-like"/>
    <property type="match status" value="1"/>
</dbReference>
<keyword evidence="2" id="KW-1185">Reference proteome</keyword>
<evidence type="ECO:0000313" key="1">
    <source>
        <dbReference type="EMBL" id="QDP94819.1"/>
    </source>
</evidence>
<dbReference type="NCBIfam" id="TIGR01549">
    <property type="entry name" value="HAD-SF-IA-v1"/>
    <property type="match status" value="1"/>
</dbReference>
<dbReference type="PANTHER" id="PTHR43434:SF1">
    <property type="entry name" value="PHOSPHOGLYCOLATE PHOSPHATASE"/>
    <property type="match status" value="1"/>
</dbReference>
<dbReference type="CDD" id="cd01427">
    <property type="entry name" value="HAD_like"/>
    <property type="match status" value="1"/>
</dbReference>
<dbReference type="Proteomes" id="UP000319263">
    <property type="component" value="Chromosome"/>
</dbReference>
<dbReference type="Gene3D" id="3.40.50.1000">
    <property type="entry name" value="HAD superfamily/HAD-like"/>
    <property type="match status" value="1"/>
</dbReference>
<organism evidence="1 2">
    <name type="scientific">Microlunatus elymi</name>
    <dbReference type="NCBI Taxonomy" id="2596828"/>
    <lineage>
        <taxon>Bacteria</taxon>
        <taxon>Bacillati</taxon>
        <taxon>Actinomycetota</taxon>
        <taxon>Actinomycetes</taxon>
        <taxon>Propionibacteriales</taxon>
        <taxon>Propionibacteriaceae</taxon>
        <taxon>Microlunatus</taxon>
    </lineage>
</organism>
<gene>
    <name evidence="1" type="ORF">FOE78_01790</name>
</gene>
<dbReference type="OrthoDB" id="4547358at2"/>
<dbReference type="Pfam" id="PF00702">
    <property type="entry name" value="Hydrolase"/>
    <property type="match status" value="1"/>
</dbReference>
<dbReference type="PANTHER" id="PTHR43434">
    <property type="entry name" value="PHOSPHOGLYCOLATE PHOSPHATASE"/>
    <property type="match status" value="1"/>
</dbReference>